<evidence type="ECO:0000256" key="2">
    <source>
        <dbReference type="ARBA" id="ARBA00008820"/>
    </source>
</evidence>
<dbReference type="SUPFAM" id="SSF81568">
    <property type="entry name" value="Photosystem I reaction center subunit XI, PsaL"/>
    <property type="match status" value="1"/>
</dbReference>
<dbReference type="InterPro" id="IPR022980">
    <property type="entry name" value="PSI_suXI"/>
</dbReference>
<dbReference type="eggNOG" id="ENOG502ZMJ2">
    <property type="taxonomic scope" value="Bacteria"/>
</dbReference>
<comment type="subcellular location">
    <subcellularLocation>
        <location evidence="11">Cellular thylakoid membrane</location>
        <topology evidence="11">Multi-pass membrane protein</topology>
    </subcellularLocation>
    <subcellularLocation>
        <location evidence="1">Membrane</location>
        <topology evidence="1">Multi-pass membrane protein</topology>
    </subcellularLocation>
</comment>
<protein>
    <recommendedName>
        <fullName evidence="3 11">Photosystem I reaction center subunit XI</fullName>
    </recommendedName>
    <alternativeName>
        <fullName evidence="9 11">PSI subunit V</fullName>
    </alternativeName>
    <alternativeName>
        <fullName evidence="10 11">PSI-L</fullName>
    </alternativeName>
</protein>
<dbReference type="NCBIfam" id="NF001926">
    <property type="entry name" value="PRK00704.1-3"/>
    <property type="match status" value="1"/>
</dbReference>
<keyword evidence="5 11" id="KW-0812">Transmembrane</keyword>
<dbReference type="InterPro" id="IPR036592">
    <property type="entry name" value="PSI_PsaL_sf"/>
</dbReference>
<dbReference type="GO" id="GO:0009538">
    <property type="term" value="C:photosystem I reaction center"/>
    <property type="evidence" value="ECO:0007669"/>
    <property type="project" value="InterPro"/>
</dbReference>
<organism evidence="13 14">
    <name type="scientific">Planktothrix agardhii (strain NIVA-CYA 126/8)</name>
    <dbReference type="NCBI Taxonomy" id="388467"/>
    <lineage>
        <taxon>Bacteria</taxon>
        <taxon>Bacillati</taxon>
        <taxon>Cyanobacteriota</taxon>
        <taxon>Cyanophyceae</taxon>
        <taxon>Oscillatoriophycideae</taxon>
        <taxon>Oscillatoriales</taxon>
        <taxon>Microcoleaceae</taxon>
        <taxon>Planktothrix</taxon>
    </lineage>
</organism>
<dbReference type="GO" id="GO:0031676">
    <property type="term" value="C:plasma membrane-derived thylakoid membrane"/>
    <property type="evidence" value="ECO:0007669"/>
    <property type="project" value="UniProtKB-SubCell"/>
</dbReference>
<dbReference type="PANTHER" id="PTHR34803:SF2">
    <property type="entry name" value="PHOTOSYSTEM I REACTION CENTER SUBUNIT XI, CHLOROPLASTIC"/>
    <property type="match status" value="1"/>
</dbReference>
<evidence type="ECO:0000256" key="5">
    <source>
        <dbReference type="ARBA" id="ARBA00022692"/>
    </source>
</evidence>
<evidence type="ECO:0000256" key="4">
    <source>
        <dbReference type="ARBA" id="ARBA00022531"/>
    </source>
</evidence>
<evidence type="ECO:0000313" key="13">
    <source>
        <dbReference type="EMBL" id="KEI67674.1"/>
    </source>
</evidence>
<evidence type="ECO:0000256" key="1">
    <source>
        <dbReference type="ARBA" id="ARBA00004141"/>
    </source>
</evidence>
<keyword evidence="11" id="KW-0793">Thylakoid</keyword>
<gene>
    <name evidence="11 13" type="primary">psaL</name>
    <name evidence="13" type="ORF">A19Y_2802</name>
</gene>
<dbReference type="InterPro" id="IPR003757">
    <property type="entry name" value="PSI_PsaL"/>
</dbReference>
<accession>A0A073CH81</accession>
<evidence type="ECO:0000259" key="12">
    <source>
        <dbReference type="Pfam" id="PF02605"/>
    </source>
</evidence>
<dbReference type="HOGENOM" id="CLU_092204_1_0_3"/>
<name>A0A073CH81_PLAA1</name>
<feature type="domain" description="Photosystem I PsaL reaction centre subunit XI" evidence="12">
    <location>
        <begin position="23"/>
        <end position="162"/>
    </location>
</feature>
<evidence type="ECO:0000256" key="7">
    <source>
        <dbReference type="ARBA" id="ARBA00022989"/>
    </source>
</evidence>
<dbReference type="EMBL" id="CM002803">
    <property type="protein sequence ID" value="KEI67674.1"/>
    <property type="molecule type" value="Genomic_DNA"/>
</dbReference>
<comment type="similarity">
    <text evidence="2 11">Belongs to the PsaL family.</text>
</comment>
<evidence type="ECO:0000313" key="14">
    <source>
        <dbReference type="Proteomes" id="UP000027395"/>
    </source>
</evidence>
<dbReference type="Proteomes" id="UP000027395">
    <property type="component" value="Chromosome"/>
</dbReference>
<evidence type="ECO:0000256" key="6">
    <source>
        <dbReference type="ARBA" id="ARBA00022836"/>
    </source>
</evidence>
<evidence type="ECO:0000256" key="11">
    <source>
        <dbReference type="HAMAP-Rule" id="MF_00447"/>
    </source>
</evidence>
<dbReference type="Pfam" id="PF02605">
    <property type="entry name" value="PsaL"/>
    <property type="match status" value="1"/>
</dbReference>
<evidence type="ECO:0000256" key="3">
    <source>
        <dbReference type="ARBA" id="ARBA00019514"/>
    </source>
</evidence>
<keyword evidence="14" id="KW-1185">Reference proteome</keyword>
<feature type="transmembrane region" description="Helical" evidence="11">
    <location>
        <begin position="93"/>
        <end position="117"/>
    </location>
</feature>
<dbReference type="AlphaFoldDB" id="A0A073CH81"/>
<dbReference type="STRING" id="388467.A19Y_2802"/>
<keyword evidence="7 11" id="KW-1133">Transmembrane helix</keyword>
<keyword evidence="6 11" id="KW-0603">Photosystem I</keyword>
<keyword evidence="8 11" id="KW-0472">Membrane</keyword>
<evidence type="ECO:0000256" key="10">
    <source>
        <dbReference type="ARBA" id="ARBA00033437"/>
    </source>
</evidence>
<evidence type="ECO:0000256" key="8">
    <source>
        <dbReference type="ARBA" id="ARBA00023136"/>
    </source>
</evidence>
<dbReference type="GO" id="GO:0015979">
    <property type="term" value="P:photosynthesis"/>
    <property type="evidence" value="ECO:0007669"/>
    <property type="project" value="UniProtKB-UniRule"/>
</dbReference>
<dbReference type="Gene3D" id="1.20.1240.10">
    <property type="entry name" value="Photosystem I PsaL, reaction centre subunit XI"/>
    <property type="match status" value="1"/>
</dbReference>
<proteinExistence type="inferred from homology"/>
<dbReference type="HAMAP" id="MF_00447">
    <property type="entry name" value="PSI_PsaL"/>
    <property type="match status" value="1"/>
</dbReference>
<dbReference type="PATRIC" id="fig|388467.6.peg.2748"/>
<dbReference type="PANTHER" id="PTHR34803">
    <property type="entry name" value="PHOTOSYSTEM I REACTION CENTER SUBUNIT XI, CHLOROPLASTIC"/>
    <property type="match status" value="1"/>
</dbReference>
<feature type="transmembrane region" description="Helical" evidence="11">
    <location>
        <begin position="137"/>
        <end position="159"/>
    </location>
</feature>
<sequence>MSLITATSSSIIRGERNPMAELIKPYNGDPFVGHLSTPISDSDFTRAFIGNLPAYRKGLSPLLRGLEVGMAHGYFLIGPWIKLGPLRDHPSAANLGALISGIALILIATICLSAYGLVSFQKGDSNTGDSLQTSEGWSQFAGGFFIGGMGGAFVAFFLLENFGLVDSIFRGLVNS</sequence>
<keyword evidence="4 11" id="KW-0602">Photosynthesis</keyword>
<evidence type="ECO:0000256" key="9">
    <source>
        <dbReference type="ARBA" id="ARBA00032768"/>
    </source>
</evidence>
<reference evidence="13 14" key="1">
    <citation type="journal article" date="2014" name="Appl. Environ. Microbiol.">
        <title>Elucidation of insertion elements encoded on plasmids and in vitro construction of shuttle vectors from the toxic cyanobacterium Planktothrix.</title>
        <authorList>
            <person name="Christiansen G."/>
            <person name="Goesmann A."/>
            <person name="Kurmayer R."/>
        </authorList>
    </citation>
    <scope>NUCLEOTIDE SEQUENCE [LARGE SCALE GENOMIC DNA]</scope>
    <source>
        <strain evidence="13 14">NIVA-CYA 126/8</strain>
    </source>
</reference>